<sequence>MKLLLLALLGLVALVAASPVETTAITVPKYKNNGIHSYKCDSNTNVLSCVSSGTCSFVEHCSTKCFADHQGAGCIGSSTVAIEASEKRDTETEVNAEAKKTYECSNDHTGVLVCQYGFCQTDRYCKKGTKCHDKCSCCRNMDVLERDIGDVDTTKVSLQSEDILTSLPSITSSPIVPATTYGYCKQTQAGVQSCRENNSMIVVCDIADYMWRSVGKCPGGDGCCEARPDNANAVQVSWIAQPESDDDFHALPVTTSDTLVSRGNCVPGTYSCAQNSPWIVVCDYKGTYQYSSDCGETDCITDNVVAHCWNPGEEWKTYANLASRADHPPQNGPCVPGTYGCVLNPSTNTPWVTVCGWNQKLQYSSDCGDQNCLAREDGVAHCWNKGDQWNTNSASVSRRDEPEQVSPDLTLSGNCSPGSYACGWRNGTQTSWVITCDQSGNWVWSSDCGRGMECDYANGDAHCVPQKSTIGAREELSEVPADLAPTASCRPGEFGCAWSKDTMTDWTIVCDQSGKHWLWSSDCGQGMKCEWGGGVAHCVLNKVLFVA</sequence>
<evidence type="ECO:0000313" key="3">
    <source>
        <dbReference type="Proteomes" id="UP000292402"/>
    </source>
</evidence>
<feature type="chain" id="PRO_5020638652" description="Ig-like domain-containing protein" evidence="1">
    <location>
        <begin position="18"/>
        <end position="547"/>
    </location>
</feature>
<dbReference type="EMBL" id="PDXA01000001">
    <property type="protein sequence ID" value="RYN62174.1"/>
    <property type="molecule type" value="Genomic_DNA"/>
</dbReference>
<protein>
    <recommendedName>
        <fullName evidence="4">Ig-like domain-containing protein</fullName>
    </recommendedName>
</protein>
<gene>
    <name evidence="2" type="ORF">AA0114_g428</name>
</gene>
<feature type="signal peptide" evidence="1">
    <location>
        <begin position="1"/>
        <end position="17"/>
    </location>
</feature>
<reference evidence="3" key="1">
    <citation type="journal article" date="2019" name="bioRxiv">
        <title>Genomics, evolutionary history and diagnostics of the Alternaria alternata species group including apple and Asian pear pathotypes.</title>
        <authorList>
            <person name="Armitage A.D."/>
            <person name="Cockerton H.M."/>
            <person name="Sreenivasaprasad S."/>
            <person name="Woodhall J.W."/>
            <person name="Lane C.R."/>
            <person name="Harrison R.J."/>
            <person name="Clarkson J.P."/>
        </authorList>
    </citation>
    <scope>NUCLEOTIDE SEQUENCE [LARGE SCALE GENOMIC DNA]</scope>
    <source>
        <strain evidence="3">FERA 1082</strain>
    </source>
</reference>
<evidence type="ECO:0000313" key="2">
    <source>
        <dbReference type="EMBL" id="RYN62174.1"/>
    </source>
</evidence>
<accession>A0A4Q4MX04</accession>
<proteinExistence type="predicted"/>
<dbReference type="Proteomes" id="UP000292402">
    <property type="component" value="Unassembled WGS sequence"/>
</dbReference>
<dbReference type="AlphaFoldDB" id="A0A4Q4MX04"/>
<name>A0A4Q4MX04_9PLEO</name>
<keyword evidence="1" id="KW-0732">Signal</keyword>
<evidence type="ECO:0000256" key="1">
    <source>
        <dbReference type="SAM" id="SignalP"/>
    </source>
</evidence>
<comment type="caution">
    <text evidence="2">The sequence shown here is derived from an EMBL/GenBank/DDBJ whole genome shotgun (WGS) entry which is preliminary data.</text>
</comment>
<organism evidence="2 3">
    <name type="scientific">Alternaria tenuissima</name>
    <dbReference type="NCBI Taxonomy" id="119927"/>
    <lineage>
        <taxon>Eukaryota</taxon>
        <taxon>Fungi</taxon>
        <taxon>Dikarya</taxon>
        <taxon>Ascomycota</taxon>
        <taxon>Pezizomycotina</taxon>
        <taxon>Dothideomycetes</taxon>
        <taxon>Pleosporomycetidae</taxon>
        <taxon>Pleosporales</taxon>
        <taxon>Pleosporineae</taxon>
        <taxon>Pleosporaceae</taxon>
        <taxon>Alternaria</taxon>
        <taxon>Alternaria sect. Alternaria</taxon>
        <taxon>Alternaria alternata complex</taxon>
    </lineage>
</organism>
<evidence type="ECO:0008006" key="4">
    <source>
        <dbReference type="Google" id="ProtNLM"/>
    </source>
</evidence>